<name>A0A2A5J4Q0_RHOSG</name>
<dbReference type="Proteomes" id="UP000230886">
    <property type="component" value="Unassembled WGS sequence"/>
</dbReference>
<protein>
    <submittedName>
        <fullName evidence="1">Uncharacterized protein</fullName>
    </submittedName>
</protein>
<dbReference type="AlphaFoldDB" id="A0A2A5J4Q0"/>
<comment type="caution">
    <text evidence="1">The sequence shown here is derived from an EMBL/GenBank/DDBJ whole genome shotgun (WGS) entry which is preliminary data.</text>
</comment>
<evidence type="ECO:0000313" key="1">
    <source>
        <dbReference type="EMBL" id="PCK23951.1"/>
    </source>
</evidence>
<accession>A0A2A5J4Q0</accession>
<sequence length="63" mass="6999">MEGITWVPLRTLRTGAATSICAVPLRVTVADRTVVFATRAHQLETTAAFPFPERSIRHVHSVR</sequence>
<organism evidence="1 2">
    <name type="scientific">Rhodococcus qingshengii</name>
    <dbReference type="NCBI Taxonomy" id="334542"/>
    <lineage>
        <taxon>Bacteria</taxon>
        <taxon>Bacillati</taxon>
        <taxon>Actinomycetota</taxon>
        <taxon>Actinomycetes</taxon>
        <taxon>Mycobacteriales</taxon>
        <taxon>Nocardiaceae</taxon>
        <taxon>Rhodococcus</taxon>
        <taxon>Rhodococcus erythropolis group</taxon>
    </lineage>
</organism>
<proteinExistence type="predicted"/>
<evidence type="ECO:0000313" key="2">
    <source>
        <dbReference type="Proteomes" id="UP000230886"/>
    </source>
</evidence>
<reference evidence="1 2" key="1">
    <citation type="submission" date="2017-07" db="EMBL/GenBank/DDBJ databases">
        <title>Draft sequence of Rhodococcus enclensis 23b-28.</title>
        <authorList>
            <person name="Besaury L."/>
            <person name="Sancelme M."/>
            <person name="Amato P."/>
            <person name="Lallement A."/>
            <person name="Delort A.-M."/>
        </authorList>
    </citation>
    <scope>NUCLEOTIDE SEQUENCE [LARGE SCALE GENOMIC DNA]</scope>
    <source>
        <strain evidence="1 2">23b-28</strain>
    </source>
</reference>
<dbReference type="EMBL" id="NOVD01000041">
    <property type="protein sequence ID" value="PCK23951.1"/>
    <property type="molecule type" value="Genomic_DNA"/>
</dbReference>
<gene>
    <name evidence="1" type="ORF">CHR55_28480</name>
</gene>